<dbReference type="AlphaFoldDB" id="A0A9N8DIV1"/>
<gene>
    <name evidence="2" type="ORF">SEMRO_166_G074020.1</name>
</gene>
<accession>A0A9N8DIV1</accession>
<feature type="compositionally biased region" description="Basic residues" evidence="1">
    <location>
        <begin position="13"/>
        <end position="26"/>
    </location>
</feature>
<feature type="compositionally biased region" description="Low complexity" evidence="1">
    <location>
        <begin position="373"/>
        <end position="410"/>
    </location>
</feature>
<evidence type="ECO:0000313" key="3">
    <source>
        <dbReference type="Proteomes" id="UP001153069"/>
    </source>
</evidence>
<proteinExistence type="predicted"/>
<protein>
    <submittedName>
        <fullName evidence="2">Uncharacterized protein</fullName>
    </submittedName>
</protein>
<dbReference type="Proteomes" id="UP001153069">
    <property type="component" value="Unassembled WGS sequence"/>
</dbReference>
<feature type="region of interest" description="Disordered" evidence="1">
    <location>
        <begin position="320"/>
        <end position="351"/>
    </location>
</feature>
<feature type="compositionally biased region" description="Polar residues" evidence="1">
    <location>
        <begin position="195"/>
        <end position="212"/>
    </location>
</feature>
<comment type="caution">
    <text evidence="2">The sequence shown here is derived from an EMBL/GenBank/DDBJ whole genome shotgun (WGS) entry which is preliminary data.</text>
</comment>
<reference evidence="2" key="1">
    <citation type="submission" date="2020-06" db="EMBL/GenBank/DDBJ databases">
        <authorList>
            <consortium name="Plant Systems Biology data submission"/>
        </authorList>
    </citation>
    <scope>NUCLEOTIDE SEQUENCE</scope>
    <source>
        <strain evidence="2">D6</strain>
    </source>
</reference>
<sequence>MDLSNVVFIENKKKGKKTKKGARKNHQKEATNDGATPWNLVAPGPNDPSVKRRNGKVYHYCHHCKFWALHQPGKGKNCKQAEPLTDLLGAFGNNRPFQSATWFDKGARNATTRGNAFGAAAVTGQTPREPTFGTRVHNGPIFRKPPGFAMAYQGPTQSIFGAKSCNPSPSPFTPQPEPRRNQTSFGPTTDGGNGSSFEQSFSFPKADQSSPDSIFGGRVSGQANLGGSFSFPKADQSPSHSIFGASGQKPGTFRPRAEANGFSDAQAKLSFGLSATDGNLPSFGKSFSFPRSGQSLSQSIFGEQNTNTFSSFGSACGSSASTARSGNTTSCRQNSPSLETPRTDESKFSFPVPAKPAQAFGFSVRPETWGKSSFPATASSGGSSFSWSQAPETTFPPTTTTQQGPVSPGPVESVESPTSSAPPSFLYDHYPSHIVTPTPFIPITQGGPTPMMVEAVPSSSFSGEMHSLRMSALEAKSRELAQYLVH</sequence>
<feature type="region of interest" description="Disordered" evidence="1">
    <location>
        <begin position="159"/>
        <end position="258"/>
    </location>
</feature>
<name>A0A9N8DIV1_9STRA</name>
<dbReference type="EMBL" id="CAICTM010000165">
    <property type="protein sequence ID" value="CAB9503439.1"/>
    <property type="molecule type" value="Genomic_DNA"/>
</dbReference>
<evidence type="ECO:0000313" key="2">
    <source>
        <dbReference type="EMBL" id="CAB9503439.1"/>
    </source>
</evidence>
<organism evidence="2 3">
    <name type="scientific">Seminavis robusta</name>
    <dbReference type="NCBI Taxonomy" id="568900"/>
    <lineage>
        <taxon>Eukaryota</taxon>
        <taxon>Sar</taxon>
        <taxon>Stramenopiles</taxon>
        <taxon>Ochrophyta</taxon>
        <taxon>Bacillariophyta</taxon>
        <taxon>Bacillariophyceae</taxon>
        <taxon>Bacillariophycidae</taxon>
        <taxon>Naviculales</taxon>
        <taxon>Naviculaceae</taxon>
        <taxon>Seminavis</taxon>
    </lineage>
</organism>
<evidence type="ECO:0000256" key="1">
    <source>
        <dbReference type="SAM" id="MobiDB-lite"/>
    </source>
</evidence>
<feature type="region of interest" description="Disordered" evidence="1">
    <location>
        <begin position="12"/>
        <end position="47"/>
    </location>
</feature>
<feature type="compositionally biased region" description="Polar residues" evidence="1">
    <location>
        <begin position="327"/>
        <end position="340"/>
    </location>
</feature>
<keyword evidence="3" id="KW-1185">Reference proteome</keyword>
<feature type="region of interest" description="Disordered" evidence="1">
    <location>
        <begin position="373"/>
        <end position="421"/>
    </location>
</feature>